<feature type="compositionally biased region" description="Low complexity" evidence="1">
    <location>
        <begin position="276"/>
        <end position="303"/>
    </location>
</feature>
<dbReference type="GO" id="GO:0000987">
    <property type="term" value="F:cis-regulatory region sequence-specific DNA binding"/>
    <property type="evidence" value="ECO:0007669"/>
    <property type="project" value="TreeGrafter"/>
</dbReference>
<feature type="region of interest" description="Disordered" evidence="1">
    <location>
        <begin position="1295"/>
        <end position="1316"/>
    </location>
</feature>
<feature type="compositionally biased region" description="Basic and acidic residues" evidence="1">
    <location>
        <begin position="905"/>
        <end position="915"/>
    </location>
</feature>
<evidence type="ECO:0000313" key="2">
    <source>
        <dbReference type="EMBL" id="ORC85057.1"/>
    </source>
</evidence>
<feature type="region of interest" description="Disordered" evidence="1">
    <location>
        <begin position="1558"/>
        <end position="1606"/>
    </location>
</feature>
<feature type="compositionally biased region" description="Polar residues" evidence="1">
    <location>
        <begin position="222"/>
        <end position="239"/>
    </location>
</feature>
<feature type="compositionally biased region" description="Low complexity" evidence="1">
    <location>
        <begin position="438"/>
        <end position="456"/>
    </location>
</feature>
<feature type="compositionally biased region" description="Polar residues" evidence="1">
    <location>
        <begin position="1417"/>
        <end position="1442"/>
    </location>
</feature>
<feature type="compositionally biased region" description="Polar residues" evidence="1">
    <location>
        <begin position="1004"/>
        <end position="1013"/>
    </location>
</feature>
<dbReference type="OrthoDB" id="249905at2759"/>
<feature type="compositionally biased region" description="Polar residues" evidence="1">
    <location>
        <begin position="649"/>
        <end position="666"/>
    </location>
</feature>
<name>A0A1X0NK78_9TRYP</name>
<feature type="compositionally biased region" description="Polar residues" evidence="1">
    <location>
        <begin position="18"/>
        <end position="38"/>
    </location>
</feature>
<feature type="compositionally biased region" description="Low complexity" evidence="1">
    <location>
        <begin position="1444"/>
        <end position="1454"/>
    </location>
</feature>
<feature type="compositionally biased region" description="Polar residues" evidence="1">
    <location>
        <begin position="1258"/>
        <end position="1269"/>
    </location>
</feature>
<keyword evidence="3" id="KW-1185">Reference proteome</keyword>
<feature type="compositionally biased region" description="Polar residues" evidence="1">
    <location>
        <begin position="375"/>
        <end position="403"/>
    </location>
</feature>
<feature type="compositionally biased region" description="Polar residues" evidence="1">
    <location>
        <begin position="698"/>
        <end position="709"/>
    </location>
</feature>
<feature type="compositionally biased region" description="Polar residues" evidence="1">
    <location>
        <begin position="130"/>
        <end position="147"/>
    </location>
</feature>
<feature type="compositionally biased region" description="Basic residues" evidence="1">
    <location>
        <begin position="1597"/>
        <end position="1606"/>
    </location>
</feature>
<feature type="region of interest" description="Disordered" evidence="1">
    <location>
        <begin position="1194"/>
        <end position="1281"/>
    </location>
</feature>
<proteinExistence type="predicted"/>
<feature type="region of interest" description="Disordered" evidence="1">
    <location>
        <begin position="1"/>
        <end position="109"/>
    </location>
</feature>
<comment type="caution">
    <text evidence="2">The sequence shown here is derived from an EMBL/GenBank/DDBJ whole genome shotgun (WGS) entry which is preliminary data.</text>
</comment>
<dbReference type="GO" id="GO:0005634">
    <property type="term" value="C:nucleus"/>
    <property type="evidence" value="ECO:0007669"/>
    <property type="project" value="TreeGrafter"/>
</dbReference>
<feature type="compositionally biased region" description="Basic residues" evidence="1">
    <location>
        <begin position="735"/>
        <end position="745"/>
    </location>
</feature>
<feature type="compositionally biased region" description="Polar residues" evidence="1">
    <location>
        <begin position="72"/>
        <end position="81"/>
    </location>
</feature>
<dbReference type="RefSeq" id="XP_028879123.1">
    <property type="nucleotide sequence ID" value="XM_029029546.1"/>
</dbReference>
<dbReference type="VEuPathDB" id="TriTrypDB:TM35_000381320"/>
<feature type="compositionally biased region" description="Low complexity" evidence="1">
    <location>
        <begin position="487"/>
        <end position="506"/>
    </location>
</feature>
<reference evidence="2 3" key="1">
    <citation type="submission" date="2017-03" db="EMBL/GenBank/DDBJ databases">
        <title>An alternative strategy for trypanosome survival in the mammalian bloodstream revealed through genome and transcriptome analysis of the ubiquitous bovine parasite Trypanosoma (Megatrypanum) theileri.</title>
        <authorList>
            <person name="Kelly S."/>
            <person name="Ivens A."/>
            <person name="Mott A."/>
            <person name="O'Neill E."/>
            <person name="Emms D."/>
            <person name="Macleod O."/>
            <person name="Voorheis P."/>
            <person name="Matthews J."/>
            <person name="Matthews K."/>
            <person name="Carrington M."/>
        </authorList>
    </citation>
    <scope>NUCLEOTIDE SEQUENCE [LARGE SCALE GENOMIC DNA]</scope>
    <source>
        <strain evidence="2">Edinburgh</strain>
    </source>
</reference>
<dbReference type="GO" id="GO:0000981">
    <property type="term" value="F:DNA-binding transcription factor activity, RNA polymerase II-specific"/>
    <property type="evidence" value="ECO:0007669"/>
    <property type="project" value="TreeGrafter"/>
</dbReference>
<sequence>MQQQQQQQQQFQQLQQQWLGTTAQPPHHNNMQGKTSTMPPSPRVQQLQQQQQQQSNLPRHLQGLPRAGANVTPMQPMNLSTPADPRRMSVGSAATMSSLRSPGKSPMPFPPKMIMKAPITNPAMKVGPTVSPTGNQGKSPSNTSSMENAGRGRNSIISPTAMRAAVATPSAAGTTSSRRNSDVDPRIPLQQGPKSTVSPRSVSDDAGGRYRPTRGGMVGTMSIDSGVSSSHRNAQQPQRPSILVQPQHQQYHNHHHHQQQQQQQQHLHHLQHQQHHQQQLYYQQLQQHQQYHQQHQQHQQHLQSTMAHPTPSLSHSGAEGSPSIAKKETFWQNVKTGALNMLGAKSETKKSEVMANISPTRYARGGVNNNNNNNSSRRTSGSHTISPRTPQVSHTGNNNTADDSNLEIPMQNTYTYESERPRQQQQQQLPSPSNRTNQQSMQQSQQMQHQSQPMQHRTSAMHSLEANQNRGKAGTTLQGSAAAIAQNNNNNSVSNNNNTSVSNNTSLGPAPLAPRPSQTTKTIVIPTASPSSVAASSDVLLVSPSVQLRDEVREAGIAPSSVVQTSKEGGDQKSLQSLHTRRVLMFPSMTVVDSDEDSSEVSADNKPQLQEGNQMEKREVDLEQKQDMPPRQMENTMSPAETPERQKLESSNSSLVAPSALTLGNTTHEERGEKDKDIHAEGGTASTQLHSPSEGHPFSSSGVSPQQSILDKPIGAPIISDPKAVDNVNDEVSEKKKKKKIKKVIPKGEKSSPKPTTKKVSSKEMSNKEPLDEKKTERRLLLSPEVRKRNSTPVNHKKDYAAGKGHLQQKEEHHQSQRQHSLDSLVSSEASLDSLETQEKKKKKRIHRDKSQDSRRNSSVSPPRRNSTFRVSPLKDEKKTRRRSLSEDDKKKHRRRSRSGSSNSSKEEDYAESRGRSPRRHSTSPTHHSHTADKKKNKSRGRSSDDDSDSDNDRGRRRSSLHSLTQSLFRTRDVYKLYRELKRQQHQIQRERLSRWRKYGTTSLLDSHISPNKSGEKSPSGHNQSPKPWRHTSLHTPPVPPVTPLRRPLGYISLGNGSYRPPSSSVSASRRRKGSESGRPSKSPLRGGESPISFRSSPISARYTPHTINNNNHNNGVRNSPLHSYRHMPIPLPEEENQRGDSTIHPYELVTFVPQRHPIDPHGLHKSPNGNNYYRDGVGSQTWMRCERTPERRGLSPIRRFNDVKNLQNSQRTSHHYRRSSSLPERRYSTGESQHQQQHHHHHQVDLEMSLPVFTPPVSHTSQRSSSHQIYDKHEKDQPLHRRCSGETALTGYTHTSSHSIQHHPSSSPPIITNTTTNTNTPDHHHHHVAVEASVSLSSSTLGEDVFPTSFNRGNINSNGVSGEDEPIPIPVVDLRKEFKPHLETSARSREPITTTITTTTTTTPSKIRPGYGVKNISPSRCRSNHHTQSTSTRGVLSSRHYSQQRSARGASRSPTRYVDIPEEKMFSSFDIKEPERPSAWAMGPERSNLPLNSPRTRRRVVKKMTSSHVIHSGDDMEMDKSSGGSGSDGVKPVLIVEELRLDEQRRPYMLIREVPYGPAAVAAQRDSVERLSRPRPVYVRREDGTYEENNNDNHNHNKKKVSERK</sequence>
<evidence type="ECO:0000256" key="1">
    <source>
        <dbReference type="SAM" id="MobiDB-lite"/>
    </source>
</evidence>
<feature type="region of interest" description="Disordered" evidence="1">
    <location>
        <begin position="487"/>
        <end position="518"/>
    </location>
</feature>
<feature type="region of interest" description="Disordered" evidence="1">
    <location>
        <begin position="358"/>
        <end position="459"/>
    </location>
</feature>
<dbReference type="PANTHER" id="PTHR14596">
    <property type="entry name" value="ZINC FINGER PROTEIN"/>
    <property type="match status" value="1"/>
</dbReference>
<feature type="compositionally biased region" description="Polar residues" evidence="1">
    <location>
        <begin position="561"/>
        <end position="578"/>
    </location>
</feature>
<feature type="compositionally biased region" description="Polar residues" evidence="1">
    <location>
        <begin position="818"/>
        <end position="835"/>
    </location>
</feature>
<dbReference type="GeneID" id="39989326"/>
<evidence type="ECO:0000313" key="3">
    <source>
        <dbReference type="Proteomes" id="UP000192257"/>
    </source>
</evidence>
<feature type="compositionally biased region" description="Basic and acidic residues" evidence="1">
    <location>
        <begin position="873"/>
        <end position="890"/>
    </location>
</feature>
<protein>
    <submittedName>
        <fullName evidence="2">Uncharacterized protein</fullName>
    </submittedName>
</protein>
<feature type="compositionally biased region" description="Basic residues" evidence="1">
    <location>
        <begin position="916"/>
        <end position="941"/>
    </location>
</feature>
<feature type="compositionally biased region" description="Basic and acidic residues" evidence="1">
    <location>
        <begin position="614"/>
        <end position="628"/>
    </location>
</feature>
<feature type="compositionally biased region" description="Polar residues" evidence="1">
    <location>
        <begin position="192"/>
        <end position="201"/>
    </location>
</feature>
<feature type="compositionally biased region" description="Low complexity" evidence="1">
    <location>
        <begin position="1"/>
        <end position="17"/>
    </location>
</feature>
<dbReference type="EMBL" id="NBCO01000038">
    <property type="protein sequence ID" value="ORC85057.1"/>
    <property type="molecule type" value="Genomic_DNA"/>
</dbReference>
<dbReference type="GO" id="GO:0042594">
    <property type="term" value="P:response to starvation"/>
    <property type="evidence" value="ECO:0007669"/>
    <property type="project" value="TreeGrafter"/>
</dbReference>
<gene>
    <name evidence="2" type="ORF">TM35_000381320</name>
</gene>
<dbReference type="PANTHER" id="PTHR14596:SF72">
    <property type="entry name" value="ZINC FINGER PROTEIN MSN2-RELATED"/>
    <property type="match status" value="1"/>
</dbReference>
<feature type="region of interest" description="Disordered" evidence="1">
    <location>
        <begin position="122"/>
        <end position="322"/>
    </location>
</feature>
<feature type="region of interest" description="Disordered" evidence="1">
    <location>
        <begin position="1400"/>
        <end position="1455"/>
    </location>
</feature>
<organism evidence="2 3">
    <name type="scientific">Trypanosoma theileri</name>
    <dbReference type="NCBI Taxonomy" id="67003"/>
    <lineage>
        <taxon>Eukaryota</taxon>
        <taxon>Discoba</taxon>
        <taxon>Euglenozoa</taxon>
        <taxon>Kinetoplastea</taxon>
        <taxon>Metakinetoplastina</taxon>
        <taxon>Trypanosomatida</taxon>
        <taxon>Trypanosomatidae</taxon>
        <taxon>Trypanosoma</taxon>
    </lineage>
</organism>
<feature type="region of interest" description="Disordered" evidence="1">
    <location>
        <begin position="559"/>
        <end position="578"/>
    </location>
</feature>
<feature type="compositionally biased region" description="Polar residues" evidence="1">
    <location>
        <begin position="304"/>
        <end position="315"/>
    </location>
</feature>
<accession>A0A1X0NK78</accession>
<feature type="compositionally biased region" description="Basic and acidic residues" evidence="1">
    <location>
        <begin position="1270"/>
        <end position="1280"/>
    </location>
</feature>
<feature type="compositionally biased region" description="Low complexity" evidence="1">
    <location>
        <begin position="45"/>
        <end position="54"/>
    </location>
</feature>
<dbReference type="Proteomes" id="UP000192257">
    <property type="component" value="Unassembled WGS sequence"/>
</dbReference>
<feature type="compositionally biased region" description="Low complexity" evidence="1">
    <location>
        <begin position="1058"/>
        <end position="1068"/>
    </location>
</feature>
<feature type="compositionally biased region" description="Low complexity" evidence="1">
    <location>
        <begin position="857"/>
        <end position="866"/>
    </location>
</feature>
<feature type="region of interest" description="Disordered" evidence="1">
    <location>
        <begin position="591"/>
        <end position="964"/>
    </location>
</feature>
<feature type="compositionally biased region" description="Basic and acidic residues" evidence="1">
    <location>
        <begin position="761"/>
        <end position="788"/>
    </location>
</feature>
<feature type="region of interest" description="Disordered" evidence="1">
    <location>
        <begin position="1004"/>
        <end position="1122"/>
    </location>
</feature>
<feature type="compositionally biased region" description="Basic residues" evidence="1">
    <location>
        <begin position="266"/>
        <end position="275"/>
    </location>
</feature>
<feature type="compositionally biased region" description="Basic and acidic residues" evidence="1">
    <location>
        <begin position="667"/>
        <end position="680"/>
    </location>
</feature>